<evidence type="ECO:0000313" key="2">
    <source>
        <dbReference type="Proteomes" id="UP000612362"/>
    </source>
</evidence>
<evidence type="ECO:0000313" key="1">
    <source>
        <dbReference type="EMBL" id="GHO48648.1"/>
    </source>
</evidence>
<gene>
    <name evidence="1" type="ORF">KSX_68110</name>
</gene>
<sequence length="68" mass="7738">MGDLHLSSWHYAGSRVADAEVIDAHGHVLMRQERLAITARRLLFEHLQRSVEDAREPLPVTNVHEKGN</sequence>
<dbReference type="Proteomes" id="UP000612362">
    <property type="component" value="Unassembled WGS sequence"/>
</dbReference>
<accession>A0A8J3IAD7</accession>
<name>A0A8J3IAD7_9CHLR</name>
<keyword evidence="2" id="KW-1185">Reference proteome</keyword>
<dbReference type="RefSeq" id="WP_220197830.1">
    <property type="nucleotide sequence ID" value="NZ_BNJF01000004.1"/>
</dbReference>
<dbReference type="AlphaFoldDB" id="A0A8J3IAD7"/>
<protein>
    <submittedName>
        <fullName evidence="1">Uncharacterized protein</fullName>
    </submittedName>
</protein>
<reference evidence="1" key="1">
    <citation type="submission" date="2020-10" db="EMBL/GenBank/DDBJ databases">
        <title>Taxonomic study of unclassified bacteria belonging to the class Ktedonobacteria.</title>
        <authorList>
            <person name="Yabe S."/>
            <person name="Wang C.M."/>
            <person name="Zheng Y."/>
            <person name="Sakai Y."/>
            <person name="Cavaletti L."/>
            <person name="Monciardini P."/>
            <person name="Donadio S."/>
        </authorList>
    </citation>
    <scope>NUCLEOTIDE SEQUENCE</scope>
    <source>
        <strain evidence="1">SOSP1-1</strain>
    </source>
</reference>
<comment type="caution">
    <text evidence="1">The sequence shown here is derived from an EMBL/GenBank/DDBJ whole genome shotgun (WGS) entry which is preliminary data.</text>
</comment>
<dbReference type="EMBL" id="BNJF01000004">
    <property type="protein sequence ID" value="GHO48648.1"/>
    <property type="molecule type" value="Genomic_DNA"/>
</dbReference>
<organism evidence="1 2">
    <name type="scientific">Ktedonospora formicarum</name>
    <dbReference type="NCBI Taxonomy" id="2778364"/>
    <lineage>
        <taxon>Bacteria</taxon>
        <taxon>Bacillati</taxon>
        <taxon>Chloroflexota</taxon>
        <taxon>Ktedonobacteria</taxon>
        <taxon>Ktedonobacterales</taxon>
        <taxon>Ktedonobacteraceae</taxon>
        <taxon>Ktedonospora</taxon>
    </lineage>
</organism>
<proteinExistence type="predicted"/>